<dbReference type="RefSeq" id="WP_044888363.1">
    <property type="nucleotide sequence ID" value="NZ_JYFN01000085.1"/>
</dbReference>
<feature type="domain" description="HTH luxR-type" evidence="4">
    <location>
        <begin position="935"/>
        <end position="1000"/>
    </location>
</feature>
<dbReference type="EMBL" id="JYFN01000085">
    <property type="protein sequence ID" value="KJE19776.1"/>
    <property type="molecule type" value="Genomic_DNA"/>
</dbReference>
<dbReference type="CDD" id="cd06170">
    <property type="entry name" value="LuxR_C_like"/>
    <property type="match status" value="1"/>
</dbReference>
<proteinExistence type="predicted"/>
<dbReference type="Proteomes" id="UP000032545">
    <property type="component" value="Unassembled WGS sequence"/>
</dbReference>
<reference evidence="5 6" key="2">
    <citation type="journal article" date="2016" name="Genome Announc.">
        <title>Permanent Draft Genome Sequences for Two Variants of Frankia sp. Strain CpI1, the First Frankia Strain Isolated from Root Nodules of Comptonia peregrina.</title>
        <authorList>
            <person name="Oshone R."/>
            <person name="Hurst S.G.IV."/>
            <person name="Abebe-Akele F."/>
            <person name="Simpson S."/>
            <person name="Morris K."/>
            <person name="Thomas W.K."/>
            <person name="Tisa L.S."/>
        </authorList>
    </citation>
    <scope>NUCLEOTIDE SEQUENCE [LARGE SCALE GENOMIC DNA]</scope>
    <source>
        <strain evidence="6">CpI1-S</strain>
    </source>
</reference>
<keyword evidence="2" id="KW-0067">ATP-binding</keyword>
<evidence type="ECO:0000256" key="3">
    <source>
        <dbReference type="SAM" id="MobiDB-lite"/>
    </source>
</evidence>
<dbReference type="GO" id="GO:0003677">
    <property type="term" value="F:DNA binding"/>
    <property type="evidence" value="ECO:0007669"/>
    <property type="project" value="InterPro"/>
</dbReference>
<feature type="region of interest" description="Disordered" evidence="3">
    <location>
        <begin position="91"/>
        <end position="129"/>
    </location>
</feature>
<dbReference type="SUPFAM" id="SSF52540">
    <property type="entry name" value="P-loop containing nucleoside triphosphate hydrolases"/>
    <property type="match status" value="1"/>
</dbReference>
<dbReference type="InterPro" id="IPR041664">
    <property type="entry name" value="AAA_16"/>
</dbReference>
<evidence type="ECO:0000313" key="5">
    <source>
        <dbReference type="EMBL" id="KJE19776.1"/>
    </source>
</evidence>
<sequence length="1002" mass="105629">MTGSRSGAGRRPRAVRPKERRRLLAALEALAAGQGRIVEIRGDPGIGKTRLLGELTRQAARRGLPVVSGRCAETDQAVRFGVFSRLLSIQPPPSAEADRSSPGPLLAAMLSTPDAEPSTPGTGSSRPDAEGALFDAARLLLGRAAGDGLVLIVDDVHWADEASNALIDHLVRWPVDAHLLLVLAHRPRQSPPRLLSSLAQGEELGTVDRIDIPPLTLDQAAQLTGLAADDARLRELHQASEGNPHYLLGLTALAHGLSPGWAELTSDAGRGHDVSDLDRPPGDLVSPVLAELAGLDPACLHVVWAAVVLDEAFDVDTAAAVAELAIDPACTAVATLVARDLLVATGDGEAYRLRHPLLARLLYPTVDPGWRRAAHRRAARILGLSGAPPAVLAAHLEHCPQDSGLDEVEVLAWAAEERLASAPPDAVRWLWLALRILAGVDGEDPERVQGLRGELSLGLARALGAAGQLAESLAQIRQTLRLAATLPATARADLASLCAMLAYSLGQHADSQAILTDEIDAAIGEPPGQRAHHPPTAAGRPVRPQARPAVITLLLTRGAVGLLDGTPPSPDDLGLLLRLAREQQDHTAEVGALALRGVVEAFGGNIPAAAATVTRCIAIADRLPDADLADHPEHLALLGWADSVLGRQLDAERHFSRGAALARRTGRDDTLPLLLGGLGAVYHRVGRLADARQTATEVQHLIRNTRRGHHTNLADAIEALAGVWIDGHGSRRAATLAEEAAIERFTARPTPRRSWWGDVAAIWTAYAAETDSGDPHRTMALILDTGGGETLAELSPVLRPMAFEALTAASERLGDVSAALRWADGAEQAAEGLNLGYQRGHALAARAHAVRHAEPAAAGALYQQAADLFAAAGMLSLRTYLLVQGGLCLAAAGRTNPAARQLAVAVELAGRCGAHRLGAQARAALRSLDERRSAGVDALADLTPREREIALVAVGGKTSRQIAYDLRLSPRTVDAHLTRIYRKLGVSSRVTLVRLVDGNGPR</sequence>
<dbReference type="Pfam" id="PF13191">
    <property type="entry name" value="AAA_16"/>
    <property type="match status" value="1"/>
</dbReference>
<dbReference type="InterPro" id="IPR000792">
    <property type="entry name" value="Tscrpt_reg_LuxR_C"/>
</dbReference>
<comment type="caution">
    <text evidence="5">The sequence shown here is derived from an EMBL/GenBank/DDBJ whole genome shotgun (WGS) entry which is preliminary data.</text>
</comment>
<dbReference type="SMART" id="SM00421">
    <property type="entry name" value="HTH_LUXR"/>
    <property type="match status" value="1"/>
</dbReference>
<dbReference type="GO" id="GO:0004016">
    <property type="term" value="F:adenylate cyclase activity"/>
    <property type="evidence" value="ECO:0007669"/>
    <property type="project" value="TreeGrafter"/>
</dbReference>
<organism evidence="5 6">
    <name type="scientific">Frankia torreyi</name>
    <dbReference type="NCBI Taxonomy" id="1856"/>
    <lineage>
        <taxon>Bacteria</taxon>
        <taxon>Bacillati</taxon>
        <taxon>Actinomycetota</taxon>
        <taxon>Actinomycetes</taxon>
        <taxon>Frankiales</taxon>
        <taxon>Frankiaceae</taxon>
        <taxon>Frankia</taxon>
    </lineage>
</organism>
<reference evidence="6" key="1">
    <citation type="submission" date="2015-02" db="EMBL/GenBank/DDBJ databases">
        <title>Draft Genome of Frankia sp. CpI1-S.</title>
        <authorList>
            <person name="Oshone R.T."/>
            <person name="Ngom M."/>
            <person name="Ghodhbane-Gtari F."/>
            <person name="Gtari M."/>
            <person name="Morris K."/>
            <person name="Thomas K."/>
            <person name="Sen A."/>
            <person name="Tisa L.S."/>
        </authorList>
    </citation>
    <scope>NUCLEOTIDE SEQUENCE [LARGE SCALE GENOMIC DNA]</scope>
    <source>
        <strain evidence="6">CpI1-S</strain>
    </source>
</reference>
<name>A0A0D8B6I3_9ACTN</name>
<dbReference type="Gene3D" id="1.10.10.10">
    <property type="entry name" value="Winged helix-like DNA-binding domain superfamily/Winged helix DNA-binding domain"/>
    <property type="match status" value="1"/>
</dbReference>
<dbReference type="GO" id="GO:0005524">
    <property type="term" value="F:ATP binding"/>
    <property type="evidence" value="ECO:0007669"/>
    <property type="project" value="UniProtKB-KW"/>
</dbReference>
<evidence type="ECO:0000313" key="6">
    <source>
        <dbReference type="Proteomes" id="UP000032545"/>
    </source>
</evidence>
<dbReference type="AlphaFoldDB" id="A0A0D8B6I3"/>
<evidence type="ECO:0000259" key="4">
    <source>
        <dbReference type="PROSITE" id="PS50043"/>
    </source>
</evidence>
<dbReference type="PANTHER" id="PTHR16305:SF35">
    <property type="entry name" value="TRANSCRIPTIONAL ACTIVATOR DOMAIN"/>
    <property type="match status" value="1"/>
</dbReference>
<gene>
    <name evidence="5" type="ORF">FF36_05937</name>
</gene>
<keyword evidence="1" id="KW-0547">Nucleotide-binding</keyword>
<dbReference type="OrthoDB" id="4500249at2"/>
<dbReference type="PROSITE" id="PS50043">
    <property type="entry name" value="HTH_LUXR_2"/>
    <property type="match status" value="1"/>
</dbReference>
<accession>A0A0D8B6I3</accession>
<dbReference type="SUPFAM" id="SSF46894">
    <property type="entry name" value="C-terminal effector domain of the bipartite response regulators"/>
    <property type="match status" value="1"/>
</dbReference>
<dbReference type="Pfam" id="PF00196">
    <property type="entry name" value="GerE"/>
    <property type="match status" value="1"/>
</dbReference>
<dbReference type="GO" id="GO:0005737">
    <property type="term" value="C:cytoplasm"/>
    <property type="evidence" value="ECO:0007669"/>
    <property type="project" value="TreeGrafter"/>
</dbReference>
<dbReference type="Gene3D" id="1.25.40.10">
    <property type="entry name" value="Tetratricopeptide repeat domain"/>
    <property type="match status" value="1"/>
</dbReference>
<dbReference type="PATRIC" id="fig|1502723.3.peg.6731"/>
<keyword evidence="6" id="KW-1185">Reference proteome</keyword>
<protein>
    <submittedName>
        <fullName evidence="5">Transcriptional regulator, luxR family</fullName>
    </submittedName>
</protein>
<dbReference type="PANTHER" id="PTHR16305">
    <property type="entry name" value="TESTICULAR SOLUBLE ADENYLYL CYCLASE"/>
    <property type="match status" value="1"/>
</dbReference>
<evidence type="ECO:0000256" key="1">
    <source>
        <dbReference type="ARBA" id="ARBA00022741"/>
    </source>
</evidence>
<evidence type="ECO:0000256" key="2">
    <source>
        <dbReference type="ARBA" id="ARBA00022840"/>
    </source>
</evidence>
<dbReference type="InterPro" id="IPR027417">
    <property type="entry name" value="P-loop_NTPase"/>
</dbReference>
<dbReference type="PROSITE" id="PS00622">
    <property type="entry name" value="HTH_LUXR_1"/>
    <property type="match status" value="1"/>
</dbReference>
<dbReference type="InterPro" id="IPR011990">
    <property type="entry name" value="TPR-like_helical_dom_sf"/>
</dbReference>
<dbReference type="SUPFAM" id="SSF48452">
    <property type="entry name" value="TPR-like"/>
    <property type="match status" value="1"/>
</dbReference>
<dbReference type="InterPro" id="IPR016032">
    <property type="entry name" value="Sig_transdc_resp-reg_C-effctor"/>
</dbReference>
<dbReference type="InterPro" id="IPR036388">
    <property type="entry name" value="WH-like_DNA-bd_sf"/>
</dbReference>
<dbReference type="PRINTS" id="PR00038">
    <property type="entry name" value="HTHLUXR"/>
</dbReference>
<dbReference type="GO" id="GO:0006355">
    <property type="term" value="P:regulation of DNA-templated transcription"/>
    <property type="evidence" value="ECO:0007669"/>
    <property type="project" value="InterPro"/>
</dbReference>